<evidence type="ECO:0000313" key="2">
    <source>
        <dbReference type="Proteomes" id="UP000002058"/>
    </source>
</evidence>
<accession>C4JPG0</accession>
<dbReference type="RefSeq" id="XP_002545025.1">
    <property type="nucleotide sequence ID" value="XM_002544979.1"/>
</dbReference>
<dbReference type="HOGENOM" id="CLU_1455425_0_0_1"/>
<dbReference type="KEGG" id="ure:UREG_04542"/>
<dbReference type="AlphaFoldDB" id="C4JPG0"/>
<reference evidence="2" key="1">
    <citation type="journal article" date="2009" name="Genome Res.">
        <title>Comparative genomic analyses of the human fungal pathogens Coccidioides and their relatives.</title>
        <authorList>
            <person name="Sharpton T.J."/>
            <person name="Stajich J.E."/>
            <person name="Rounsley S.D."/>
            <person name="Gardner M.J."/>
            <person name="Wortman J.R."/>
            <person name="Jordar V.S."/>
            <person name="Maiti R."/>
            <person name="Kodira C.D."/>
            <person name="Neafsey D.E."/>
            <person name="Zeng Q."/>
            <person name="Hung C.-Y."/>
            <person name="McMahan C."/>
            <person name="Muszewska A."/>
            <person name="Grynberg M."/>
            <person name="Mandel M.A."/>
            <person name="Kellner E.M."/>
            <person name="Barker B.M."/>
            <person name="Galgiani J.N."/>
            <person name="Orbach M.J."/>
            <person name="Kirkland T.N."/>
            <person name="Cole G.T."/>
            <person name="Henn M.R."/>
            <person name="Birren B.W."/>
            <person name="Taylor J.W."/>
        </authorList>
    </citation>
    <scope>NUCLEOTIDE SEQUENCE [LARGE SCALE GENOMIC DNA]</scope>
    <source>
        <strain evidence="2">UAMH 1704</strain>
    </source>
</reference>
<dbReference type="GeneID" id="8442409"/>
<sequence length="186" mass="20829">MAVEIRFKRKKIREKINTCGVFDPTGEDANIIGSRSNDSCIDNPPRILACSGHMQTIAVMFVGILHGVTSRGLGQSRASSEAVLSPRAYPPSLTYKRRDWEPNDGLRWPGQPKLNDVQEDVIIKGRVRGMSQKADFPSEIYEIESSRRLEVLHPFSVRMARSAGDFERAVETGIPVMLSTSIVYMY</sequence>
<dbReference type="InParanoid" id="C4JPG0"/>
<dbReference type="Proteomes" id="UP000002058">
    <property type="component" value="Unassembled WGS sequence"/>
</dbReference>
<dbReference type="VEuPathDB" id="FungiDB:UREG_04542"/>
<organism evidence="1 2">
    <name type="scientific">Uncinocarpus reesii (strain UAMH 1704)</name>
    <dbReference type="NCBI Taxonomy" id="336963"/>
    <lineage>
        <taxon>Eukaryota</taxon>
        <taxon>Fungi</taxon>
        <taxon>Dikarya</taxon>
        <taxon>Ascomycota</taxon>
        <taxon>Pezizomycotina</taxon>
        <taxon>Eurotiomycetes</taxon>
        <taxon>Eurotiomycetidae</taxon>
        <taxon>Onygenales</taxon>
        <taxon>Onygenaceae</taxon>
        <taxon>Uncinocarpus</taxon>
    </lineage>
</organism>
<evidence type="ECO:0000313" key="1">
    <source>
        <dbReference type="EMBL" id="EEP79696.1"/>
    </source>
</evidence>
<keyword evidence="2" id="KW-1185">Reference proteome</keyword>
<dbReference type="EMBL" id="CH476616">
    <property type="protein sequence ID" value="EEP79696.1"/>
    <property type="molecule type" value="Genomic_DNA"/>
</dbReference>
<proteinExistence type="predicted"/>
<name>C4JPG0_UNCRE</name>
<protein>
    <submittedName>
        <fullName evidence="1">Uncharacterized protein</fullName>
    </submittedName>
</protein>
<gene>
    <name evidence="1" type="ORF">UREG_04542</name>
</gene>